<feature type="domain" description="Nudix hydrolase" evidence="3">
    <location>
        <begin position="4"/>
        <end position="133"/>
    </location>
</feature>
<dbReference type="Gene3D" id="3.90.79.10">
    <property type="entry name" value="Nucleoside Triphosphate Pyrophosphohydrolase"/>
    <property type="match status" value="1"/>
</dbReference>
<dbReference type="RefSeq" id="WP_125651407.1">
    <property type="nucleotide sequence ID" value="NZ_JBHTOH010000013.1"/>
</dbReference>
<evidence type="ECO:0000313" key="4">
    <source>
        <dbReference type="EMBL" id="MFD1410219.1"/>
    </source>
</evidence>
<comment type="cofactor">
    <cofactor evidence="1">
        <name>Mg(2+)</name>
        <dbReference type="ChEBI" id="CHEBI:18420"/>
    </cofactor>
</comment>
<evidence type="ECO:0000256" key="2">
    <source>
        <dbReference type="ARBA" id="ARBA00022801"/>
    </source>
</evidence>
<name>A0ABW4BJ15_9LACO</name>
<dbReference type="Pfam" id="PF00293">
    <property type="entry name" value="NUDIX"/>
    <property type="match status" value="1"/>
</dbReference>
<evidence type="ECO:0000256" key="1">
    <source>
        <dbReference type="ARBA" id="ARBA00001946"/>
    </source>
</evidence>
<evidence type="ECO:0000259" key="3">
    <source>
        <dbReference type="PROSITE" id="PS51462"/>
    </source>
</evidence>
<keyword evidence="5" id="KW-1185">Reference proteome</keyword>
<dbReference type="InterPro" id="IPR000086">
    <property type="entry name" value="NUDIX_hydrolase_dom"/>
</dbReference>
<dbReference type="PANTHER" id="PTHR43046">
    <property type="entry name" value="GDP-MANNOSE MANNOSYL HYDROLASE"/>
    <property type="match status" value="1"/>
</dbReference>
<sequence length="152" mass="17302">MHLPEPALFLNLVMIESDDKVLVESRRKKDWPGITFPGGHVEPGESFVESAIREVKEETGLTIKHLQSVGLCQYPDKTILGAPFRRVIYFYRTSDFSGEIRSGREGEIFWMKKTEFAKLELAGALADFIKVFNDPNLSEVIYDDEDSPAEFN</sequence>
<reference evidence="5" key="1">
    <citation type="journal article" date="2019" name="Int. J. Syst. Evol. Microbiol.">
        <title>The Global Catalogue of Microorganisms (GCM) 10K type strain sequencing project: providing services to taxonomists for standard genome sequencing and annotation.</title>
        <authorList>
            <consortium name="The Broad Institute Genomics Platform"/>
            <consortium name="The Broad Institute Genome Sequencing Center for Infectious Disease"/>
            <person name="Wu L."/>
            <person name="Ma J."/>
        </authorList>
    </citation>
    <scope>NUCLEOTIDE SEQUENCE [LARGE SCALE GENOMIC DNA]</scope>
    <source>
        <strain evidence="5">CCM 8937</strain>
    </source>
</reference>
<evidence type="ECO:0000313" key="5">
    <source>
        <dbReference type="Proteomes" id="UP001597191"/>
    </source>
</evidence>
<dbReference type="SUPFAM" id="SSF55811">
    <property type="entry name" value="Nudix"/>
    <property type="match status" value="1"/>
</dbReference>
<dbReference type="InterPro" id="IPR020476">
    <property type="entry name" value="Nudix_hydrolase"/>
</dbReference>
<dbReference type="PANTHER" id="PTHR43046:SF14">
    <property type="entry name" value="MUTT_NUDIX FAMILY PROTEIN"/>
    <property type="match status" value="1"/>
</dbReference>
<dbReference type="PROSITE" id="PS51462">
    <property type="entry name" value="NUDIX"/>
    <property type="match status" value="1"/>
</dbReference>
<protein>
    <submittedName>
        <fullName evidence="4">8-oxo-dGTP diphosphatase</fullName>
    </submittedName>
</protein>
<dbReference type="InterPro" id="IPR015797">
    <property type="entry name" value="NUDIX_hydrolase-like_dom_sf"/>
</dbReference>
<keyword evidence="2" id="KW-0378">Hydrolase</keyword>
<proteinExistence type="predicted"/>
<dbReference type="Proteomes" id="UP001597191">
    <property type="component" value="Unassembled WGS sequence"/>
</dbReference>
<comment type="caution">
    <text evidence="4">The sequence shown here is derived from an EMBL/GenBank/DDBJ whole genome shotgun (WGS) entry which is preliminary data.</text>
</comment>
<accession>A0ABW4BJ15</accession>
<organism evidence="4 5">
    <name type="scientific">Lapidilactobacillus gannanensis</name>
    <dbReference type="NCBI Taxonomy" id="2486002"/>
    <lineage>
        <taxon>Bacteria</taxon>
        <taxon>Bacillati</taxon>
        <taxon>Bacillota</taxon>
        <taxon>Bacilli</taxon>
        <taxon>Lactobacillales</taxon>
        <taxon>Lactobacillaceae</taxon>
        <taxon>Lapidilactobacillus</taxon>
    </lineage>
</organism>
<dbReference type="EMBL" id="JBHTOH010000013">
    <property type="protein sequence ID" value="MFD1410219.1"/>
    <property type="molecule type" value="Genomic_DNA"/>
</dbReference>
<dbReference type="PRINTS" id="PR00502">
    <property type="entry name" value="NUDIXFAMILY"/>
</dbReference>
<dbReference type="CDD" id="cd18875">
    <property type="entry name" value="NUDIX_Hydrolase"/>
    <property type="match status" value="1"/>
</dbReference>
<gene>
    <name evidence="4" type="ORF">ACFQ4R_01100</name>
</gene>